<evidence type="ECO:0000256" key="3">
    <source>
        <dbReference type="ARBA" id="ARBA00023276"/>
    </source>
</evidence>
<evidence type="ECO:0000256" key="4">
    <source>
        <dbReference type="SAM" id="SignalP"/>
    </source>
</evidence>
<evidence type="ECO:0000313" key="8">
    <source>
        <dbReference type="Proteomes" id="UP000316437"/>
    </source>
</evidence>
<keyword evidence="3" id="KW-0604">Photosystem II</keyword>
<dbReference type="RefSeq" id="WP_142017947.1">
    <property type="nucleotide sequence ID" value="NZ_VFPD01000001.1"/>
</dbReference>
<reference evidence="7 8" key="1">
    <citation type="submission" date="2019-06" db="EMBL/GenBank/DDBJ databases">
        <title>Sorghum-associated microbial communities from plants grown in Nebraska, USA.</title>
        <authorList>
            <person name="Schachtman D."/>
        </authorList>
    </citation>
    <scope>NUCLEOTIDE SEQUENCE [LARGE SCALE GENOMIC DNA]</scope>
    <source>
        <strain evidence="7 8">110</strain>
    </source>
</reference>
<name>A0A543ENN8_9FLAO</name>
<dbReference type="PANTHER" id="PTHR47199:SF2">
    <property type="entry name" value="PHOTOSYSTEM II STABILITY_ASSEMBLY FACTOR HCF136, CHLOROPLASTIC"/>
    <property type="match status" value="1"/>
</dbReference>
<evidence type="ECO:0000256" key="2">
    <source>
        <dbReference type="ARBA" id="ARBA00022729"/>
    </source>
</evidence>
<feature type="domain" description="Secretion system C-terminal sorting" evidence="6">
    <location>
        <begin position="615"/>
        <end position="686"/>
    </location>
</feature>
<evidence type="ECO:0000313" key="7">
    <source>
        <dbReference type="EMBL" id="TQM23201.1"/>
    </source>
</evidence>
<dbReference type="GO" id="GO:0009523">
    <property type="term" value="C:photosystem II"/>
    <property type="evidence" value="ECO:0007669"/>
    <property type="project" value="UniProtKB-KW"/>
</dbReference>
<organism evidence="7 8">
    <name type="scientific">Chryseobacterium aquifrigidense</name>
    <dbReference type="NCBI Taxonomy" id="558021"/>
    <lineage>
        <taxon>Bacteria</taxon>
        <taxon>Pseudomonadati</taxon>
        <taxon>Bacteroidota</taxon>
        <taxon>Flavobacteriia</taxon>
        <taxon>Flavobacteriales</taxon>
        <taxon>Weeksellaceae</taxon>
        <taxon>Chryseobacterium group</taxon>
        <taxon>Chryseobacterium</taxon>
    </lineage>
</organism>
<dbReference type="GO" id="GO:0015979">
    <property type="term" value="P:photosynthesis"/>
    <property type="evidence" value="ECO:0007669"/>
    <property type="project" value="UniProtKB-KW"/>
</dbReference>
<protein>
    <submittedName>
        <fullName evidence="7">Putative secreted protein (Por secretion system target)</fullName>
    </submittedName>
</protein>
<evidence type="ECO:0000259" key="5">
    <source>
        <dbReference type="Pfam" id="PF14870"/>
    </source>
</evidence>
<dbReference type="SUPFAM" id="SSF110296">
    <property type="entry name" value="Oligoxyloglucan reducing end-specific cellobiohydrolase"/>
    <property type="match status" value="2"/>
</dbReference>
<dbReference type="NCBIfam" id="TIGR04183">
    <property type="entry name" value="Por_Secre_tail"/>
    <property type="match status" value="1"/>
</dbReference>
<dbReference type="Pfam" id="PF14870">
    <property type="entry name" value="PSII_BNR"/>
    <property type="match status" value="2"/>
</dbReference>
<feature type="domain" description="Photosynthesis system II assembly factor Ycf48/Hcf136-like" evidence="5">
    <location>
        <begin position="19"/>
        <end position="142"/>
    </location>
</feature>
<dbReference type="Pfam" id="PF18962">
    <property type="entry name" value="Por_Secre_tail"/>
    <property type="match status" value="1"/>
</dbReference>
<proteinExistence type="predicted"/>
<accession>A0A543ENN8</accession>
<dbReference type="PANTHER" id="PTHR47199">
    <property type="entry name" value="PHOTOSYSTEM II STABILITY/ASSEMBLY FACTOR HCF136, CHLOROPLASTIC"/>
    <property type="match status" value="1"/>
</dbReference>
<evidence type="ECO:0000256" key="1">
    <source>
        <dbReference type="ARBA" id="ARBA00022531"/>
    </source>
</evidence>
<dbReference type="InterPro" id="IPR015943">
    <property type="entry name" value="WD40/YVTN_repeat-like_dom_sf"/>
</dbReference>
<keyword evidence="2 4" id="KW-0732">Signal</keyword>
<keyword evidence="1" id="KW-0602">Photosynthesis</keyword>
<sequence>MKKILLLFLITITFNQTFSQTTWELLNPKPTTNTGKHIEFVSSNKGFIITSNELLETIDSGTTWTKKQNITGGNDISFKNGIGYVAGDFGYILKTIDNGVNWQQIYTGFNDSFNTVNIIDNSTIILSSSNKIIKTLDGGVTWLSYTIPNVTVVKTAFTSSLVGHAVCNNGKIQKTIDGGNTWYNTYSTTTFPSNFFTVYFINQNVGFASRQHDYLFKTTDGGETWTEITGSFEAMYDFYFLDENNGFATGDYGATYKTTNGGITWSQIFFQDGYFDYTSMYGIFFQDSNKGFATGARGRIIKTIDGGNTWTQHSPTYNDFKQLQIVNNNVGFALTDNQFYKTNNFGDTWTLVGTLNLGTSVTSSDFTFVNENLGYATTGGTYGGHVYKTTDGGSTWEILNNGNDIIDEGISSICFLDGNIGFISGGFNQKKVMKTTNGGSSWTQVSNQAFGNIQFVNSLVGYANRIGNYYGAMYKTIDGGNTWNQLIEVAGGGIKSFHFVDENNGYFVGDNSLFYKTTNGGTSWTQISVPYGYYTLTKFYTPNIGYIVNENGEIYKTINGGINWSSVTTQYSINSLELVNNYIFTAGTNGKIYRSFTGNTVLGTLEKETEKQFVVYPNPTSDYINISLNGKAEKVELYSADGRFLTPKFITNTKDFIKLDMNDFSSGIYYLKLTFKNNKSVTKQVIVKK</sequence>
<dbReference type="EMBL" id="VFPD01000001">
    <property type="protein sequence ID" value="TQM23201.1"/>
    <property type="molecule type" value="Genomic_DNA"/>
</dbReference>
<dbReference type="Proteomes" id="UP000316437">
    <property type="component" value="Unassembled WGS sequence"/>
</dbReference>
<evidence type="ECO:0000259" key="6">
    <source>
        <dbReference type="Pfam" id="PF18962"/>
    </source>
</evidence>
<dbReference type="Gene3D" id="2.130.10.10">
    <property type="entry name" value="YVTN repeat-like/Quinoprotein amine dehydrogenase"/>
    <property type="match status" value="4"/>
</dbReference>
<feature type="signal peptide" evidence="4">
    <location>
        <begin position="1"/>
        <end position="19"/>
    </location>
</feature>
<gene>
    <name evidence="7" type="ORF">FB551_2932</name>
</gene>
<dbReference type="SUPFAM" id="SSF50939">
    <property type="entry name" value="Sialidases"/>
    <property type="match status" value="1"/>
</dbReference>
<dbReference type="InterPro" id="IPR036278">
    <property type="entry name" value="Sialidase_sf"/>
</dbReference>
<feature type="domain" description="Photosynthesis system II assembly factor Ycf48/Hcf136-like" evidence="5">
    <location>
        <begin position="354"/>
        <end position="496"/>
    </location>
</feature>
<keyword evidence="8" id="KW-1185">Reference proteome</keyword>
<comment type="caution">
    <text evidence="7">The sequence shown here is derived from an EMBL/GenBank/DDBJ whole genome shotgun (WGS) entry which is preliminary data.</text>
</comment>
<dbReference type="InterPro" id="IPR026444">
    <property type="entry name" value="Secre_tail"/>
</dbReference>
<dbReference type="AlphaFoldDB" id="A0A543ENN8"/>
<dbReference type="InterPro" id="IPR028203">
    <property type="entry name" value="PSII_CF48-like_dom"/>
</dbReference>
<feature type="chain" id="PRO_5022015230" evidence="4">
    <location>
        <begin position="20"/>
        <end position="689"/>
    </location>
</feature>